<dbReference type="Pfam" id="PF13426">
    <property type="entry name" value="PAS_9"/>
    <property type="match status" value="1"/>
</dbReference>
<accession>A0ABX4LN57</accession>
<dbReference type="InterPro" id="IPR000160">
    <property type="entry name" value="GGDEF_dom"/>
</dbReference>
<name>A0ABX4LN57_9BACT</name>
<evidence type="ECO:0000259" key="6">
    <source>
        <dbReference type="PROSITE" id="PS50113"/>
    </source>
</evidence>
<sequence length="425" mass="49689">MKVNRDLLKNTIVLYVEDEKQLRQEVSFHLKKYIKNFYTANNGEEGIKLFYEIKPDIIITDIQMPKLNGLEMIRRLNTNIPVIITTAYSDVEYLLEAIKLNVNKFVMKPINLIELVKAIQECIIRDNLQEKIFEKENLLKIINENVLISITDVNGIYIDVSNAFCKFTGYSKEELLGKSHMILRHKDTPDELYSLLWKTIKSGKTFKEEEIKYMKKNGEEFICNLSITPAFKDEKIVNYTTIRQDITSKKKLEQLTIEDDLTKLYNRRYFNKIISSELQRLKRAKSYLSLLTLDIDYFKKYNDMYGHIKGDKALTDVAKVLKESSLRASDYVFRLGGEEFGIIFSDLNIEESLEYSNNIVKKVFDRNIEHLGNENTKRVTVSAGLITLNYINFEEEEKIYKYSDDALYEAKHSGKNRVVLSKKSK</sequence>
<dbReference type="SMART" id="SM00267">
    <property type="entry name" value="GGDEF"/>
    <property type="match status" value="1"/>
</dbReference>
<dbReference type="PROSITE" id="PS50113">
    <property type="entry name" value="PAC"/>
    <property type="match status" value="1"/>
</dbReference>
<gene>
    <name evidence="8" type="ORF">CPG37_09545</name>
</gene>
<dbReference type="InterPro" id="IPR011006">
    <property type="entry name" value="CheY-like_superfamily"/>
</dbReference>
<dbReference type="InterPro" id="IPR050469">
    <property type="entry name" value="Diguanylate_Cyclase"/>
</dbReference>
<dbReference type="EC" id="2.7.7.65" evidence="1"/>
<dbReference type="PROSITE" id="PS50887">
    <property type="entry name" value="GGDEF"/>
    <property type="match status" value="1"/>
</dbReference>
<proteinExistence type="predicted"/>
<feature type="modified residue" description="4-aspartylphosphate" evidence="3">
    <location>
        <position position="61"/>
    </location>
</feature>
<dbReference type="Proteomes" id="UP000221384">
    <property type="component" value="Unassembled WGS sequence"/>
</dbReference>
<keyword evidence="3" id="KW-0597">Phosphoprotein</keyword>
<dbReference type="CDD" id="cd01949">
    <property type="entry name" value="GGDEF"/>
    <property type="match status" value="1"/>
</dbReference>
<dbReference type="InterPro" id="IPR035965">
    <property type="entry name" value="PAS-like_dom_sf"/>
</dbReference>
<dbReference type="CDD" id="cd00130">
    <property type="entry name" value="PAS"/>
    <property type="match status" value="1"/>
</dbReference>
<dbReference type="Gene3D" id="3.30.450.20">
    <property type="entry name" value="PAS domain"/>
    <property type="match status" value="1"/>
</dbReference>
<reference evidence="8 9" key="1">
    <citation type="submission" date="2017-09" db="EMBL/GenBank/DDBJ databases">
        <authorList>
            <person name="Perez-Cataluna A."/>
            <person name="Figueras M.J."/>
            <person name="Salas-Masso N."/>
        </authorList>
    </citation>
    <scope>NUCLEOTIDE SEQUENCE [LARGE SCALE GENOMIC DNA]</scope>
    <source>
        <strain evidence="8 9">F138-33</strain>
    </source>
</reference>
<comment type="catalytic activity">
    <reaction evidence="2">
        <text>2 GTP = 3',3'-c-di-GMP + 2 diphosphate</text>
        <dbReference type="Rhea" id="RHEA:24898"/>
        <dbReference type="ChEBI" id="CHEBI:33019"/>
        <dbReference type="ChEBI" id="CHEBI:37565"/>
        <dbReference type="ChEBI" id="CHEBI:58805"/>
        <dbReference type="EC" id="2.7.7.65"/>
    </reaction>
</comment>
<organism evidence="8 9">
    <name type="scientific">Malaciobacter canalis</name>
    <dbReference type="NCBI Taxonomy" id="1912871"/>
    <lineage>
        <taxon>Bacteria</taxon>
        <taxon>Pseudomonadati</taxon>
        <taxon>Campylobacterota</taxon>
        <taxon>Epsilonproteobacteria</taxon>
        <taxon>Campylobacterales</taxon>
        <taxon>Arcobacteraceae</taxon>
        <taxon>Malaciobacter</taxon>
    </lineage>
</organism>
<dbReference type="EMBL" id="NWVW01000011">
    <property type="protein sequence ID" value="PHO09309.1"/>
    <property type="molecule type" value="Genomic_DNA"/>
</dbReference>
<evidence type="ECO:0000256" key="2">
    <source>
        <dbReference type="ARBA" id="ARBA00034247"/>
    </source>
</evidence>
<evidence type="ECO:0000256" key="3">
    <source>
        <dbReference type="PROSITE-ProRule" id="PRU00169"/>
    </source>
</evidence>
<evidence type="ECO:0000259" key="4">
    <source>
        <dbReference type="PROSITE" id="PS50110"/>
    </source>
</evidence>
<dbReference type="SMART" id="SM00448">
    <property type="entry name" value="REC"/>
    <property type="match status" value="1"/>
</dbReference>
<protein>
    <recommendedName>
        <fullName evidence="1">diguanylate cyclase</fullName>
        <ecNumber evidence="1">2.7.7.65</ecNumber>
    </recommendedName>
</protein>
<dbReference type="PANTHER" id="PTHR45138:SF9">
    <property type="entry name" value="DIGUANYLATE CYCLASE DGCM-RELATED"/>
    <property type="match status" value="1"/>
</dbReference>
<dbReference type="InterPro" id="IPR029787">
    <property type="entry name" value="Nucleotide_cyclase"/>
</dbReference>
<evidence type="ECO:0000259" key="7">
    <source>
        <dbReference type="PROSITE" id="PS50887"/>
    </source>
</evidence>
<dbReference type="NCBIfam" id="TIGR00229">
    <property type="entry name" value="sensory_box"/>
    <property type="match status" value="1"/>
</dbReference>
<dbReference type="SUPFAM" id="SSF55073">
    <property type="entry name" value="Nucleotide cyclase"/>
    <property type="match status" value="1"/>
</dbReference>
<dbReference type="Pfam" id="PF00990">
    <property type="entry name" value="GGDEF"/>
    <property type="match status" value="1"/>
</dbReference>
<feature type="domain" description="PAC" evidence="6">
    <location>
        <begin position="207"/>
        <end position="258"/>
    </location>
</feature>
<feature type="domain" description="GGDEF" evidence="7">
    <location>
        <begin position="286"/>
        <end position="423"/>
    </location>
</feature>
<dbReference type="PROSITE" id="PS50112">
    <property type="entry name" value="PAS"/>
    <property type="match status" value="1"/>
</dbReference>
<dbReference type="InterPro" id="IPR001789">
    <property type="entry name" value="Sig_transdc_resp-reg_receiver"/>
</dbReference>
<keyword evidence="9" id="KW-1185">Reference proteome</keyword>
<comment type="caution">
    <text evidence="8">The sequence shown here is derived from an EMBL/GenBank/DDBJ whole genome shotgun (WGS) entry which is preliminary data.</text>
</comment>
<dbReference type="SUPFAM" id="SSF55785">
    <property type="entry name" value="PYP-like sensor domain (PAS domain)"/>
    <property type="match status" value="1"/>
</dbReference>
<evidence type="ECO:0000313" key="8">
    <source>
        <dbReference type="EMBL" id="PHO09309.1"/>
    </source>
</evidence>
<dbReference type="NCBIfam" id="TIGR00254">
    <property type="entry name" value="GGDEF"/>
    <property type="match status" value="1"/>
</dbReference>
<dbReference type="CDD" id="cd17536">
    <property type="entry name" value="REC_YesN-like"/>
    <property type="match status" value="1"/>
</dbReference>
<dbReference type="Gene3D" id="3.30.70.270">
    <property type="match status" value="1"/>
</dbReference>
<dbReference type="InterPro" id="IPR000700">
    <property type="entry name" value="PAS-assoc_C"/>
</dbReference>
<dbReference type="Pfam" id="PF00072">
    <property type="entry name" value="Response_reg"/>
    <property type="match status" value="1"/>
</dbReference>
<dbReference type="SUPFAM" id="SSF52172">
    <property type="entry name" value="CheY-like"/>
    <property type="match status" value="1"/>
</dbReference>
<dbReference type="InterPro" id="IPR043128">
    <property type="entry name" value="Rev_trsase/Diguanyl_cyclase"/>
</dbReference>
<dbReference type="InterPro" id="IPR000014">
    <property type="entry name" value="PAS"/>
</dbReference>
<feature type="domain" description="PAS" evidence="5">
    <location>
        <begin position="134"/>
        <end position="203"/>
    </location>
</feature>
<dbReference type="PROSITE" id="PS50110">
    <property type="entry name" value="RESPONSE_REGULATORY"/>
    <property type="match status" value="1"/>
</dbReference>
<dbReference type="Gene3D" id="3.40.50.2300">
    <property type="match status" value="1"/>
</dbReference>
<dbReference type="PANTHER" id="PTHR45138">
    <property type="entry name" value="REGULATORY COMPONENTS OF SENSORY TRANSDUCTION SYSTEM"/>
    <property type="match status" value="1"/>
</dbReference>
<evidence type="ECO:0000259" key="5">
    <source>
        <dbReference type="PROSITE" id="PS50112"/>
    </source>
</evidence>
<evidence type="ECO:0000256" key="1">
    <source>
        <dbReference type="ARBA" id="ARBA00012528"/>
    </source>
</evidence>
<evidence type="ECO:0000313" key="9">
    <source>
        <dbReference type="Proteomes" id="UP000221384"/>
    </source>
</evidence>
<feature type="domain" description="Response regulatory" evidence="4">
    <location>
        <begin position="12"/>
        <end position="123"/>
    </location>
</feature>